<dbReference type="Gene3D" id="1.10.443.10">
    <property type="entry name" value="Intergrase catalytic core"/>
    <property type="match status" value="1"/>
</dbReference>
<keyword evidence="2" id="KW-0238">DNA-binding</keyword>
<dbReference type="InterPro" id="IPR050090">
    <property type="entry name" value="Tyrosine_recombinase_XerCD"/>
</dbReference>
<proteinExistence type="inferred from homology"/>
<dbReference type="PANTHER" id="PTHR30349">
    <property type="entry name" value="PHAGE INTEGRASE-RELATED"/>
    <property type="match status" value="1"/>
</dbReference>
<organism evidence="5 6">
    <name type="scientific">Hymenobacter aquaticus</name>
    <dbReference type="NCBI Taxonomy" id="1867101"/>
    <lineage>
        <taxon>Bacteria</taxon>
        <taxon>Pseudomonadati</taxon>
        <taxon>Bacteroidota</taxon>
        <taxon>Cytophagia</taxon>
        <taxon>Cytophagales</taxon>
        <taxon>Hymenobacteraceae</taxon>
        <taxon>Hymenobacter</taxon>
    </lineage>
</organism>
<dbReference type="Pfam" id="PF13102">
    <property type="entry name" value="Phage_int_SAM_5"/>
    <property type="match status" value="1"/>
</dbReference>
<evidence type="ECO:0000256" key="2">
    <source>
        <dbReference type="ARBA" id="ARBA00023125"/>
    </source>
</evidence>
<dbReference type="GO" id="GO:0006310">
    <property type="term" value="P:DNA recombination"/>
    <property type="evidence" value="ECO:0007669"/>
    <property type="project" value="UniProtKB-KW"/>
</dbReference>
<dbReference type="InterPro" id="IPR025269">
    <property type="entry name" value="SAM-like_dom"/>
</dbReference>
<evidence type="ECO:0000259" key="4">
    <source>
        <dbReference type="PROSITE" id="PS51898"/>
    </source>
</evidence>
<reference evidence="5 6" key="1">
    <citation type="submission" date="2019-04" db="EMBL/GenBank/DDBJ databases">
        <authorList>
            <person name="Feng G."/>
            <person name="Zhang J."/>
            <person name="Zhu H."/>
        </authorList>
    </citation>
    <scope>NUCLEOTIDE SEQUENCE [LARGE SCALE GENOMIC DNA]</scope>
    <source>
        <strain evidence="5 6">JCM 31653</strain>
    </source>
</reference>
<evidence type="ECO:0000256" key="1">
    <source>
        <dbReference type="ARBA" id="ARBA00008857"/>
    </source>
</evidence>
<keyword evidence="6" id="KW-1185">Reference proteome</keyword>
<dbReference type="InterPro" id="IPR010998">
    <property type="entry name" value="Integrase_recombinase_N"/>
</dbReference>
<evidence type="ECO:0000313" key="5">
    <source>
        <dbReference type="EMBL" id="TGE24760.1"/>
    </source>
</evidence>
<dbReference type="CDD" id="cd01185">
    <property type="entry name" value="INTN1_C_like"/>
    <property type="match status" value="1"/>
</dbReference>
<dbReference type="EMBL" id="SRLC01000001">
    <property type="protein sequence ID" value="TGE24760.1"/>
    <property type="molecule type" value="Genomic_DNA"/>
</dbReference>
<dbReference type="SUPFAM" id="SSF56349">
    <property type="entry name" value="DNA breaking-rejoining enzymes"/>
    <property type="match status" value="1"/>
</dbReference>
<dbReference type="GO" id="GO:0015074">
    <property type="term" value="P:DNA integration"/>
    <property type="evidence" value="ECO:0007669"/>
    <property type="project" value="InterPro"/>
</dbReference>
<gene>
    <name evidence="5" type="ORF">E5K00_06010</name>
</gene>
<dbReference type="InterPro" id="IPR035386">
    <property type="entry name" value="Arm-DNA-bind_5"/>
</dbReference>
<dbReference type="PROSITE" id="PS51898">
    <property type="entry name" value="TYR_RECOMBINASE"/>
    <property type="match status" value="1"/>
</dbReference>
<dbReference type="InterPro" id="IPR013762">
    <property type="entry name" value="Integrase-like_cat_sf"/>
</dbReference>
<dbReference type="InterPro" id="IPR002104">
    <property type="entry name" value="Integrase_catalytic"/>
</dbReference>
<keyword evidence="3" id="KW-0233">DNA recombination</keyword>
<dbReference type="InterPro" id="IPR011010">
    <property type="entry name" value="DNA_brk_join_enz"/>
</dbReference>
<protein>
    <submittedName>
        <fullName evidence="5">Site-specific integrase</fullName>
    </submittedName>
</protein>
<dbReference type="AlphaFoldDB" id="A0A4Z0Q409"/>
<sequence>MSRTTDSKEGTATVKVVYFTGKVLANGSHPFLIRITKNRKQLYRSTGLSLHPKYWNEEKNEIRRSWPGDAKALWKKLNDKAAAYEAAADALATQDTQHDAQTVLRKANEARLQSRRIKLVAYFDELIADLTAAAQLGNARVYRDARNQLARFIESEYPGENDVPFDRVSVAFCLEWEQAMRATGVEETSLSVRFRTLRAVFNKAIAVGAAKAEHYPFARTRTEQHKFSVSKFDVTTRKRALPREALRQLELLQPTTRRQQLAKDAFLFSFYCGGINFVDLAQLRWQDLKDKDPATGHPLRLEYDRQKTGGKFSLKLLAPAAAIVATYSPITKAGPSSYIFPFLDVHKHKTPAQRQRQLHTVLGWVNRLLKALGQQAGIATPLTTYVARHSFATTLKLKGANTALISQAMGHKSQAITEIYLDSFGSELIDSALEDLL</sequence>
<name>A0A4Z0Q409_9BACT</name>
<dbReference type="Pfam" id="PF17293">
    <property type="entry name" value="Arm-DNA-bind_5"/>
    <property type="match status" value="1"/>
</dbReference>
<comment type="caution">
    <text evidence="5">The sequence shown here is derived from an EMBL/GenBank/DDBJ whole genome shotgun (WGS) entry which is preliminary data.</text>
</comment>
<dbReference type="GO" id="GO:0003677">
    <property type="term" value="F:DNA binding"/>
    <property type="evidence" value="ECO:0007669"/>
    <property type="project" value="UniProtKB-KW"/>
</dbReference>
<evidence type="ECO:0000256" key="3">
    <source>
        <dbReference type="ARBA" id="ARBA00023172"/>
    </source>
</evidence>
<evidence type="ECO:0000313" key="6">
    <source>
        <dbReference type="Proteomes" id="UP000297549"/>
    </source>
</evidence>
<dbReference type="OrthoDB" id="1094492at2"/>
<dbReference type="RefSeq" id="WP_135462341.1">
    <property type="nucleotide sequence ID" value="NZ_SRLC01000001.1"/>
</dbReference>
<accession>A0A4Z0Q409</accession>
<dbReference type="Gene3D" id="1.10.150.130">
    <property type="match status" value="1"/>
</dbReference>
<feature type="domain" description="Tyr recombinase" evidence="4">
    <location>
        <begin position="235"/>
        <end position="433"/>
    </location>
</feature>
<dbReference type="Proteomes" id="UP000297549">
    <property type="component" value="Unassembled WGS sequence"/>
</dbReference>
<dbReference type="PANTHER" id="PTHR30349:SF64">
    <property type="entry name" value="PROPHAGE INTEGRASE INTD-RELATED"/>
    <property type="match status" value="1"/>
</dbReference>
<comment type="similarity">
    <text evidence="1">Belongs to the 'phage' integrase family.</text>
</comment>
<dbReference type="Pfam" id="PF00589">
    <property type="entry name" value="Phage_integrase"/>
    <property type="match status" value="1"/>
</dbReference>